<reference evidence="1" key="1">
    <citation type="journal article" date="2017" name="Science">
        <title>Giant viruses with an expanded complement of translation system components.</title>
        <authorList>
            <person name="Schulz F."/>
            <person name="Yutin N."/>
            <person name="Ivanova N.N."/>
            <person name="Ortega D.R."/>
            <person name="Lee T.K."/>
            <person name="Vierheilig J."/>
            <person name="Daims H."/>
            <person name="Horn M."/>
            <person name="Wagner M."/>
            <person name="Jensen G.J."/>
            <person name="Kyrpides N.C."/>
            <person name="Koonin E.V."/>
            <person name="Woyke T."/>
        </authorList>
    </citation>
    <scope>NUCLEOTIDE SEQUENCE</scope>
    <source>
        <strain evidence="1">HKV1</strain>
    </source>
</reference>
<protein>
    <submittedName>
        <fullName evidence="1">Uncharacterized protein</fullName>
    </submittedName>
</protein>
<accession>A0A1V0SH09</accession>
<organism evidence="1">
    <name type="scientific">Hokovirus HKV1</name>
    <dbReference type="NCBI Taxonomy" id="1977638"/>
    <lineage>
        <taxon>Viruses</taxon>
        <taxon>Varidnaviria</taxon>
        <taxon>Bamfordvirae</taxon>
        <taxon>Nucleocytoviricota</taxon>
        <taxon>Megaviricetes</taxon>
        <taxon>Imitervirales</taxon>
        <taxon>Mimiviridae</taxon>
        <taxon>Klosneuvirinae</taxon>
        <taxon>Hokovirus</taxon>
    </lineage>
</organism>
<evidence type="ECO:0000313" key="1">
    <source>
        <dbReference type="EMBL" id="ARF11009.1"/>
    </source>
</evidence>
<sequence length="354" mass="40881">MPGLNIQNKLSNAITLIKKLQDLEGLRIEPSKPTYNVLIKVKKFSDLSILIEPHDNENLNYWLTFTYLEFTRKFKFDIQEIITFFKNIMNFSLLKLNTLSAIKDDICDSSFFTIDTVTLIFDNHEVLIKLNGPVGNESFTVSCSDGDETVLGIDVLVSWINAYKNNIKQLQVLLDNNAVISEHTRPILEGQESKNCDLPEKLENLKISIPPVPPVPYYIPEADEPVRKVRIAGSSDYFYKEDKKEENIVEKVENTEIKKIDSVSNEKIILEKFNEIVSSQEPVQENQEDNLEELATNIIDEDKENLKLLKQFTSFNGFFEFFPKNSFDKKTILLLEKLEFLPFDIVLEFLAEHK</sequence>
<dbReference type="EMBL" id="KY684105">
    <property type="protein sequence ID" value="ARF11009.1"/>
    <property type="molecule type" value="Genomic_DNA"/>
</dbReference>
<gene>
    <name evidence="1" type="ORF">Hokovirus_3_282</name>
</gene>
<name>A0A1V0SH09_9VIRU</name>
<proteinExistence type="predicted"/>